<dbReference type="Proteomes" id="UP000005446">
    <property type="component" value="Unassembled WGS sequence"/>
</dbReference>
<reference evidence="1 2" key="1">
    <citation type="journal article" date="2012" name="Eukaryot. Cell">
        <title>Genome sequence of the fungus Glarea lozoyensis: the first genome sequence of a species from the Helotiaceae family.</title>
        <authorList>
            <person name="Youssar L."/>
            <person name="Gruening B.A."/>
            <person name="Erxleben A."/>
            <person name="Guenther S."/>
            <person name="Huettel W."/>
        </authorList>
    </citation>
    <scope>NUCLEOTIDE SEQUENCE [LARGE SCALE GENOMIC DNA]</scope>
    <source>
        <strain evidence="2">ATCC 74030 / MF5533</strain>
    </source>
</reference>
<proteinExistence type="predicted"/>
<accession>H0EGP4</accession>
<evidence type="ECO:0000313" key="2">
    <source>
        <dbReference type="Proteomes" id="UP000005446"/>
    </source>
</evidence>
<keyword evidence="2" id="KW-1185">Reference proteome</keyword>
<organism evidence="1 2">
    <name type="scientific">Glarea lozoyensis (strain ATCC 74030 / MF5533)</name>
    <dbReference type="NCBI Taxonomy" id="1104152"/>
    <lineage>
        <taxon>Eukaryota</taxon>
        <taxon>Fungi</taxon>
        <taxon>Dikarya</taxon>
        <taxon>Ascomycota</taxon>
        <taxon>Pezizomycotina</taxon>
        <taxon>Leotiomycetes</taxon>
        <taxon>Helotiales</taxon>
        <taxon>Helotiaceae</taxon>
        <taxon>Glarea</taxon>
    </lineage>
</organism>
<name>H0EGP4_GLAL7</name>
<evidence type="ECO:0000313" key="1">
    <source>
        <dbReference type="EMBL" id="EHL02318.1"/>
    </source>
</evidence>
<dbReference type="HOGENOM" id="CLU_3224708_0_0_1"/>
<gene>
    <name evidence="1" type="ORF">M7I_1663</name>
</gene>
<dbReference type="AlphaFoldDB" id="H0EGP4"/>
<dbReference type="EMBL" id="AGUE01000028">
    <property type="protein sequence ID" value="EHL02318.1"/>
    <property type="molecule type" value="Genomic_DNA"/>
</dbReference>
<comment type="caution">
    <text evidence="1">The sequence shown here is derived from an EMBL/GenBank/DDBJ whole genome shotgun (WGS) entry which is preliminary data.</text>
</comment>
<dbReference type="InParanoid" id="H0EGP4"/>
<protein>
    <submittedName>
        <fullName evidence="1">Uncharacterized protein</fullName>
    </submittedName>
</protein>
<sequence length="44" mass="4834">MNPQPPRRLSGSLKTATKTAFSTTFSASRKAHTLIISPMSNMLR</sequence>